<keyword evidence="2" id="KW-0472">Membrane</keyword>
<dbReference type="OrthoDB" id="6270617at2759"/>
<dbReference type="InterPro" id="IPR009635">
    <property type="entry name" value="NPDC1"/>
</dbReference>
<dbReference type="PANTHER" id="PTHR23352:SF2">
    <property type="entry name" value="NEURAL PROLIFERATION DIFFERENTIATION AND CONTROL PROTEIN 1"/>
    <property type="match status" value="1"/>
</dbReference>
<dbReference type="Proteomes" id="UP000801492">
    <property type="component" value="Unassembled WGS sequence"/>
</dbReference>
<feature type="region of interest" description="Disordered" evidence="1">
    <location>
        <begin position="168"/>
        <end position="266"/>
    </location>
</feature>
<evidence type="ECO:0000313" key="4">
    <source>
        <dbReference type="EMBL" id="KAF2906127.1"/>
    </source>
</evidence>
<feature type="compositionally biased region" description="Acidic residues" evidence="1">
    <location>
        <begin position="399"/>
        <end position="409"/>
    </location>
</feature>
<dbReference type="EMBL" id="VTPC01000015">
    <property type="protein sequence ID" value="KAF2906127.1"/>
    <property type="molecule type" value="Genomic_DNA"/>
</dbReference>
<feature type="transmembrane region" description="Helical" evidence="2">
    <location>
        <begin position="305"/>
        <end position="330"/>
    </location>
</feature>
<keyword evidence="5" id="KW-1185">Reference proteome</keyword>
<evidence type="ECO:0008006" key="6">
    <source>
        <dbReference type="Google" id="ProtNLM"/>
    </source>
</evidence>
<protein>
    <recommendedName>
        <fullName evidence="6">Neural proliferation differentiation and control protein 1</fullName>
    </recommendedName>
</protein>
<keyword evidence="3" id="KW-0732">Signal</keyword>
<feature type="compositionally biased region" description="Basic and acidic residues" evidence="1">
    <location>
        <begin position="187"/>
        <end position="217"/>
    </location>
</feature>
<comment type="caution">
    <text evidence="4">The sequence shown here is derived from an EMBL/GenBank/DDBJ whole genome shotgun (WGS) entry which is preliminary data.</text>
</comment>
<feature type="compositionally biased region" description="Polar residues" evidence="1">
    <location>
        <begin position="168"/>
        <end position="185"/>
    </location>
</feature>
<evidence type="ECO:0000256" key="1">
    <source>
        <dbReference type="SAM" id="MobiDB-lite"/>
    </source>
</evidence>
<keyword evidence="2" id="KW-1133">Transmembrane helix</keyword>
<dbReference type="Pfam" id="PF06809">
    <property type="entry name" value="NPDC1"/>
    <property type="match status" value="1"/>
</dbReference>
<dbReference type="AlphaFoldDB" id="A0A8K0DML0"/>
<feature type="region of interest" description="Disordered" evidence="1">
    <location>
        <begin position="385"/>
        <end position="453"/>
    </location>
</feature>
<dbReference type="PANTHER" id="PTHR23352">
    <property type="entry name" value="NEURAL PROLIFERATION DIFFERENTIATION AND CONTROL PROTEIN-1 NPDC-1 PROTEIN"/>
    <property type="match status" value="1"/>
</dbReference>
<proteinExistence type="predicted"/>
<feature type="signal peptide" evidence="3">
    <location>
        <begin position="1"/>
        <end position="20"/>
    </location>
</feature>
<accession>A0A8K0DML0</accession>
<evidence type="ECO:0000256" key="3">
    <source>
        <dbReference type="SAM" id="SignalP"/>
    </source>
</evidence>
<feature type="chain" id="PRO_5035461081" description="Neural proliferation differentiation and control protein 1" evidence="3">
    <location>
        <begin position="21"/>
        <end position="453"/>
    </location>
</feature>
<dbReference type="GO" id="GO:0016020">
    <property type="term" value="C:membrane"/>
    <property type="evidence" value="ECO:0007669"/>
    <property type="project" value="InterPro"/>
</dbReference>
<name>A0A8K0DML0_IGNLU</name>
<organism evidence="4 5">
    <name type="scientific">Ignelater luminosus</name>
    <name type="common">Cucubano</name>
    <name type="synonym">Pyrophorus luminosus</name>
    <dbReference type="NCBI Taxonomy" id="2038154"/>
    <lineage>
        <taxon>Eukaryota</taxon>
        <taxon>Metazoa</taxon>
        <taxon>Ecdysozoa</taxon>
        <taxon>Arthropoda</taxon>
        <taxon>Hexapoda</taxon>
        <taxon>Insecta</taxon>
        <taxon>Pterygota</taxon>
        <taxon>Neoptera</taxon>
        <taxon>Endopterygota</taxon>
        <taxon>Coleoptera</taxon>
        <taxon>Polyphaga</taxon>
        <taxon>Elateriformia</taxon>
        <taxon>Elateroidea</taxon>
        <taxon>Elateridae</taxon>
        <taxon>Agrypninae</taxon>
        <taxon>Pyrophorini</taxon>
        <taxon>Ignelater</taxon>
    </lineage>
</organism>
<evidence type="ECO:0000256" key="2">
    <source>
        <dbReference type="SAM" id="Phobius"/>
    </source>
</evidence>
<reference evidence="4" key="1">
    <citation type="submission" date="2019-08" db="EMBL/GenBank/DDBJ databases">
        <title>The genome of the North American firefly Photinus pyralis.</title>
        <authorList>
            <consortium name="Photinus pyralis genome working group"/>
            <person name="Fallon T.R."/>
            <person name="Sander Lower S.E."/>
            <person name="Weng J.-K."/>
        </authorList>
    </citation>
    <scope>NUCLEOTIDE SEQUENCE</scope>
    <source>
        <strain evidence="4">TRF0915ILg1</strain>
        <tissue evidence="4">Whole body</tissue>
    </source>
</reference>
<gene>
    <name evidence="4" type="ORF">ILUMI_00043</name>
</gene>
<evidence type="ECO:0000313" key="5">
    <source>
        <dbReference type="Proteomes" id="UP000801492"/>
    </source>
</evidence>
<sequence length="453" mass="51496">MKSTFLCIVTLITCSGCVIGDLEFYPDYQRPEVSEEEWVKDQSSLNPEVQTYLEEERLPLYKQEPPGYPYLNLHKGKQLDLGWPSAIAQTLLKNQNLARRITEITRKFEETSKKPQYFFKTHGLLREQTNRLNNIYNTLEDRTSDFVPRFKPNFHILDDVRLHVDTPNSEYSLPNENDVNANNDVRQFPEREEERNAPYEEESGEKAEDGKNPKLIDDPTEFAYPPSDPRYFEDSPVSDVKSPKTEREDDDSQDNENSIQIQNRKDDGYYHHQTLTGIRDPGRRTDDTLEVVAVKPHPADDTTGVYIIAIVAGISAAATVGLIAFGIGWYNLQKHVKNASDVEYPAYGVTGPNKDISPSGDRRLAQSAQMYHYQHQKQQIIAMESRAAASERHGSVSEADSDEENEEGDYTVYECPGLAPTGEMEVKNPLFQDDPTPAQTPALKTSEEELPKK</sequence>
<keyword evidence="2" id="KW-0812">Transmembrane</keyword>